<dbReference type="PANTHER" id="PTHR34653:SF1">
    <property type="entry name" value="FLAGELLAR HOOK-BASAL BODY COMPLEX PROTEIN FLIE"/>
    <property type="match status" value="1"/>
</dbReference>
<keyword evidence="3 4" id="KW-0975">Bacterial flagellum</keyword>
<evidence type="ECO:0000256" key="5">
    <source>
        <dbReference type="NCBIfam" id="TIGR00205"/>
    </source>
</evidence>
<dbReference type="HAMAP" id="MF_00724">
    <property type="entry name" value="FliE"/>
    <property type="match status" value="1"/>
</dbReference>
<dbReference type="PANTHER" id="PTHR34653">
    <property type="match status" value="1"/>
</dbReference>
<keyword evidence="6" id="KW-0969">Cilium</keyword>
<dbReference type="InterPro" id="IPR001624">
    <property type="entry name" value="FliE"/>
</dbReference>
<comment type="caution">
    <text evidence="6">The sequence shown here is derived from an EMBL/GenBank/DDBJ whole genome shotgun (WGS) entry which is preliminary data.</text>
</comment>
<dbReference type="PRINTS" id="PR01006">
    <property type="entry name" value="FLGHOOKFLIE"/>
</dbReference>
<dbReference type="NCBIfam" id="TIGR00205">
    <property type="entry name" value="fliE"/>
    <property type="match status" value="1"/>
</dbReference>
<name>A0A366SIR4_9ENTE</name>
<protein>
    <recommendedName>
        <fullName evidence="4 5">Flagellar hook-basal body complex protein FliE</fullName>
    </recommendedName>
</protein>
<comment type="subcellular location">
    <subcellularLocation>
        <location evidence="1 4">Bacterial flagellum basal body</location>
    </subcellularLocation>
</comment>
<dbReference type="GO" id="GO:0009425">
    <property type="term" value="C:bacterial-type flagellum basal body"/>
    <property type="evidence" value="ECO:0007669"/>
    <property type="project" value="UniProtKB-SubCell"/>
</dbReference>
<accession>A0A366SIR4</accession>
<evidence type="ECO:0000256" key="1">
    <source>
        <dbReference type="ARBA" id="ARBA00004117"/>
    </source>
</evidence>
<dbReference type="GO" id="GO:0003774">
    <property type="term" value="F:cytoskeletal motor activity"/>
    <property type="evidence" value="ECO:0007669"/>
    <property type="project" value="InterPro"/>
</dbReference>
<organism evidence="6 7">
    <name type="scientific">Enterococcus cecorum</name>
    <dbReference type="NCBI Taxonomy" id="44008"/>
    <lineage>
        <taxon>Bacteria</taxon>
        <taxon>Bacillati</taxon>
        <taxon>Bacillota</taxon>
        <taxon>Bacilli</taxon>
        <taxon>Lactobacillales</taxon>
        <taxon>Enterococcaceae</taxon>
        <taxon>Enterococcus</taxon>
    </lineage>
</organism>
<evidence type="ECO:0000256" key="2">
    <source>
        <dbReference type="ARBA" id="ARBA00009272"/>
    </source>
</evidence>
<dbReference type="EMBL" id="LEOY01000002">
    <property type="protein sequence ID" value="RBR31738.1"/>
    <property type="molecule type" value="Genomic_DNA"/>
</dbReference>
<dbReference type="AlphaFoldDB" id="A0A366SIR4"/>
<evidence type="ECO:0000256" key="3">
    <source>
        <dbReference type="ARBA" id="ARBA00023143"/>
    </source>
</evidence>
<evidence type="ECO:0000313" key="6">
    <source>
        <dbReference type="EMBL" id="RBR31738.1"/>
    </source>
</evidence>
<comment type="similarity">
    <text evidence="2 4">Belongs to the FliE family.</text>
</comment>
<gene>
    <name evidence="4" type="primary">fliE</name>
    <name evidence="6" type="ORF">EB18_00161</name>
</gene>
<dbReference type="Proteomes" id="UP000252800">
    <property type="component" value="Unassembled WGS sequence"/>
</dbReference>
<proteinExistence type="inferred from homology"/>
<keyword evidence="6" id="KW-0966">Cell projection</keyword>
<sequence length="111" mass="12428">MDGIGQLQNLMNYQTQLREAQGVNLNNASALESVDEVNHETFGDYLGKAIETLNQNMNTMNEATKQMITGDQSDLGQVMIKMTEAQLSLQTAVQVRNKCLEAYNEIKNMQI</sequence>
<dbReference type="RefSeq" id="WP_113783590.1">
    <property type="nucleotide sequence ID" value="NZ_JAKUDR010000001.1"/>
</dbReference>
<dbReference type="Pfam" id="PF02049">
    <property type="entry name" value="FliE"/>
    <property type="match status" value="1"/>
</dbReference>
<reference evidence="6 7" key="1">
    <citation type="submission" date="2015-06" db="EMBL/GenBank/DDBJ databases">
        <title>The Genome Sequence of Enterococcus cecorum 170AEA1.</title>
        <authorList>
            <consortium name="The Broad Institute Genomics Platform"/>
            <consortium name="The Broad Institute Genome Sequencing Center for Infectious Disease"/>
            <person name="Earl A.M."/>
            <person name="Van Tyne D."/>
            <person name="Lebreton F."/>
            <person name="Saavedra J.T."/>
            <person name="Gilmore M.S."/>
            <person name="Manson McGuire A."/>
            <person name="Clock S."/>
            <person name="Crupain M."/>
            <person name="Rangan U."/>
            <person name="Young S."/>
            <person name="Abouelleil A."/>
            <person name="Cao P."/>
            <person name="Chapman S.B."/>
            <person name="Griggs A."/>
            <person name="Priest M."/>
            <person name="Shea T."/>
            <person name="Wortman J."/>
            <person name="Nusbaum C."/>
            <person name="Birren B."/>
        </authorList>
    </citation>
    <scope>NUCLEOTIDE SEQUENCE [LARGE SCALE GENOMIC DNA]</scope>
    <source>
        <strain evidence="6 7">170AEA1</strain>
    </source>
</reference>
<keyword evidence="6" id="KW-0282">Flagellum</keyword>
<evidence type="ECO:0000313" key="7">
    <source>
        <dbReference type="Proteomes" id="UP000252800"/>
    </source>
</evidence>
<dbReference type="GO" id="GO:0005198">
    <property type="term" value="F:structural molecule activity"/>
    <property type="evidence" value="ECO:0007669"/>
    <property type="project" value="UniProtKB-UniRule"/>
</dbReference>
<dbReference type="GO" id="GO:0071973">
    <property type="term" value="P:bacterial-type flagellum-dependent cell motility"/>
    <property type="evidence" value="ECO:0007669"/>
    <property type="project" value="InterPro"/>
</dbReference>
<evidence type="ECO:0000256" key="4">
    <source>
        <dbReference type="HAMAP-Rule" id="MF_00724"/>
    </source>
</evidence>